<evidence type="ECO:0000259" key="1">
    <source>
        <dbReference type="Pfam" id="PF00078"/>
    </source>
</evidence>
<dbReference type="OrthoDB" id="6776860at2759"/>
<sequence>MVPKISREEKDLKDLSSSVIKVEARYNEPSGTIRGHEADITLNLDRPAYPASPRSREALEKTIQELIQPGVLRKIGHNEEVEVINPVIISWNKYRSRMVGDLRALNTYTVPDRYPIPRIQNNLTQLSKAKDITSKKALKGFHQNVLMHKAKKLLRTITQCSIYEYLGIPFGIKNAPSHYQRMTNTIFTTKLSEGWLIISIDDIIIC</sequence>
<dbReference type="AlphaFoldDB" id="A0A9Q3H1P8"/>
<dbReference type="EMBL" id="AVOT02008550">
    <property type="protein sequence ID" value="MBW0486235.1"/>
    <property type="molecule type" value="Genomic_DNA"/>
</dbReference>
<comment type="caution">
    <text evidence="2">The sequence shown here is derived from an EMBL/GenBank/DDBJ whole genome shotgun (WGS) entry which is preliminary data.</text>
</comment>
<reference evidence="2" key="1">
    <citation type="submission" date="2021-03" db="EMBL/GenBank/DDBJ databases">
        <title>Draft genome sequence of rust myrtle Austropuccinia psidii MF-1, a brazilian biotype.</title>
        <authorList>
            <person name="Quecine M.C."/>
            <person name="Pachon D.M.R."/>
            <person name="Bonatelli M.L."/>
            <person name="Correr F.H."/>
            <person name="Franceschini L.M."/>
            <person name="Leite T.F."/>
            <person name="Margarido G.R.A."/>
            <person name="Almeida C.A."/>
            <person name="Ferrarezi J.A."/>
            <person name="Labate C.A."/>
        </authorList>
    </citation>
    <scope>NUCLEOTIDE SEQUENCE</scope>
    <source>
        <strain evidence="2">MF-1</strain>
    </source>
</reference>
<dbReference type="Gene3D" id="3.30.70.270">
    <property type="match status" value="1"/>
</dbReference>
<dbReference type="Pfam" id="PF00078">
    <property type="entry name" value="RVT_1"/>
    <property type="match status" value="1"/>
</dbReference>
<gene>
    <name evidence="2" type="ORF">O181_025950</name>
</gene>
<keyword evidence="3" id="KW-1185">Reference proteome</keyword>
<protein>
    <recommendedName>
        <fullName evidence="1">Reverse transcriptase domain-containing protein</fullName>
    </recommendedName>
</protein>
<dbReference type="InterPro" id="IPR053134">
    <property type="entry name" value="RNA-dir_DNA_polymerase"/>
</dbReference>
<dbReference type="InterPro" id="IPR043128">
    <property type="entry name" value="Rev_trsase/Diguanyl_cyclase"/>
</dbReference>
<evidence type="ECO:0000313" key="2">
    <source>
        <dbReference type="EMBL" id="MBW0486235.1"/>
    </source>
</evidence>
<feature type="domain" description="Reverse transcriptase" evidence="1">
    <location>
        <begin position="97"/>
        <end position="205"/>
    </location>
</feature>
<dbReference type="PANTHER" id="PTHR24559">
    <property type="entry name" value="TRANSPOSON TY3-I GAG-POL POLYPROTEIN"/>
    <property type="match status" value="1"/>
</dbReference>
<organism evidence="2 3">
    <name type="scientific">Austropuccinia psidii MF-1</name>
    <dbReference type="NCBI Taxonomy" id="1389203"/>
    <lineage>
        <taxon>Eukaryota</taxon>
        <taxon>Fungi</taxon>
        <taxon>Dikarya</taxon>
        <taxon>Basidiomycota</taxon>
        <taxon>Pucciniomycotina</taxon>
        <taxon>Pucciniomycetes</taxon>
        <taxon>Pucciniales</taxon>
        <taxon>Sphaerophragmiaceae</taxon>
        <taxon>Austropuccinia</taxon>
    </lineage>
</organism>
<accession>A0A9Q3H1P8</accession>
<dbReference type="Proteomes" id="UP000765509">
    <property type="component" value="Unassembled WGS sequence"/>
</dbReference>
<proteinExistence type="predicted"/>
<evidence type="ECO:0000313" key="3">
    <source>
        <dbReference type="Proteomes" id="UP000765509"/>
    </source>
</evidence>
<dbReference type="InterPro" id="IPR043502">
    <property type="entry name" value="DNA/RNA_pol_sf"/>
</dbReference>
<dbReference type="Gene3D" id="3.10.10.10">
    <property type="entry name" value="HIV Type 1 Reverse Transcriptase, subunit A, domain 1"/>
    <property type="match status" value="1"/>
</dbReference>
<name>A0A9Q3H1P8_9BASI</name>
<dbReference type="SUPFAM" id="SSF56672">
    <property type="entry name" value="DNA/RNA polymerases"/>
    <property type="match status" value="1"/>
</dbReference>
<dbReference type="PANTHER" id="PTHR24559:SF444">
    <property type="entry name" value="REVERSE TRANSCRIPTASE DOMAIN-CONTAINING PROTEIN"/>
    <property type="match status" value="1"/>
</dbReference>
<dbReference type="InterPro" id="IPR000477">
    <property type="entry name" value="RT_dom"/>
</dbReference>